<sequence>MVVSPRAFTPTPLRARPALAARALQGTRASGAQAVPSRPARKGALLRAAMDVAAVRLPSLHE</sequence>
<evidence type="ECO:0000313" key="1">
    <source>
        <dbReference type="EMBL" id="PPU57297.1"/>
    </source>
</evidence>
<protein>
    <submittedName>
        <fullName evidence="1">Uncharacterized protein</fullName>
    </submittedName>
</protein>
<name>A0A2S7C6U3_9XANT</name>
<evidence type="ECO:0000313" key="2">
    <source>
        <dbReference type="Proteomes" id="UP000237872"/>
    </source>
</evidence>
<accession>A0A2S7C6U3</accession>
<proteinExistence type="predicted"/>
<gene>
    <name evidence="1" type="ORF">XcodCFBP4690_20945</name>
</gene>
<comment type="caution">
    <text evidence="1">The sequence shown here is derived from an EMBL/GenBank/DDBJ whole genome shotgun (WGS) entry which is preliminary data.</text>
</comment>
<dbReference type="EMBL" id="MDEC01000046">
    <property type="protein sequence ID" value="PPU57297.1"/>
    <property type="molecule type" value="Genomic_DNA"/>
</dbReference>
<reference evidence="1 2" key="1">
    <citation type="submission" date="2016-08" db="EMBL/GenBank/DDBJ databases">
        <authorList>
            <person name="Seilhamer J.J."/>
        </authorList>
    </citation>
    <scope>NUCLEOTIDE SEQUENCE [LARGE SCALE GENOMIC DNA]</scope>
    <source>
        <strain evidence="1 2">CFBP4690</strain>
    </source>
</reference>
<dbReference type="Proteomes" id="UP000237872">
    <property type="component" value="Unassembled WGS sequence"/>
</dbReference>
<dbReference type="AlphaFoldDB" id="A0A2S7C6U3"/>
<organism evidence="1 2">
    <name type="scientific">Xanthomonas codiaei</name>
    <dbReference type="NCBI Taxonomy" id="56463"/>
    <lineage>
        <taxon>Bacteria</taxon>
        <taxon>Pseudomonadati</taxon>
        <taxon>Pseudomonadota</taxon>
        <taxon>Gammaproteobacteria</taxon>
        <taxon>Lysobacterales</taxon>
        <taxon>Lysobacteraceae</taxon>
        <taxon>Xanthomonas</taxon>
    </lineage>
</organism>